<feature type="compositionally biased region" description="Acidic residues" evidence="1">
    <location>
        <begin position="85"/>
        <end position="94"/>
    </location>
</feature>
<evidence type="ECO:0000256" key="1">
    <source>
        <dbReference type="SAM" id="MobiDB-lite"/>
    </source>
</evidence>
<accession>A0ABD3HZF6</accession>
<feature type="region of interest" description="Disordered" evidence="1">
    <location>
        <begin position="1"/>
        <end position="102"/>
    </location>
</feature>
<sequence length="609" mass="69418">MEIDEAVQIGIEVATTQAEEGEGRWKDTEAQRKSPTVSSTQRTKEEDTGDSVDSMVREVISSRVEAETSAPRSQTKPRGSFWADVADDEEDENGWDYSPRIPTERTSCDSGLIGDEIPLPVQPLVALEVGSPVSLTAVQVLRVEHQAEDEGTFEETLGDQSQDENMENMVAAEVSTEGRNEDELRRVNFEEIKREEETSENQSANANLMTAMEVTQENVGESLVRINNPFKTHFSLVIPNETSLTIGHEVSFEGRGQTAVSEGRGPKKKDLVASRSGAGGHRSRKKWNDWESPESSGEVPLQSKSAAEKRRALGELDRNGCRLSERRDAELEMLDDSFRERKLRSDGLQQVEIPDDARGKSTVLRGSEERLWKSLALEKGLVDGYFCAATTEGSRFTRIAKKRSRLNFSRLDRVYLTGGELVSVRDSRRRWSRGWHRVCHVLKDERDARRARRNNEGDLAREIAWRKEHISADPDPAEVEALSRAETKLTEQQLKEARCWRLRSRIRWLSMDDVPARYYFFAKLKSKWARETISALERTDGEVTSDKDEILEEIHSFYSYCSRLKSYPRKGRLPIKKFWVCSPRESLLLTAKRCPYLLTKRKLRKLFSP</sequence>
<proteinExistence type="predicted"/>
<feature type="region of interest" description="Disordered" evidence="1">
    <location>
        <begin position="254"/>
        <end position="311"/>
    </location>
</feature>
<comment type="caution">
    <text evidence="2">The sequence shown here is derived from an EMBL/GenBank/DDBJ whole genome shotgun (WGS) entry which is preliminary data.</text>
</comment>
<name>A0ABD3HZF6_9MARC</name>
<organism evidence="2 3">
    <name type="scientific">Riccia sorocarpa</name>
    <dbReference type="NCBI Taxonomy" id="122646"/>
    <lineage>
        <taxon>Eukaryota</taxon>
        <taxon>Viridiplantae</taxon>
        <taxon>Streptophyta</taxon>
        <taxon>Embryophyta</taxon>
        <taxon>Marchantiophyta</taxon>
        <taxon>Marchantiopsida</taxon>
        <taxon>Marchantiidae</taxon>
        <taxon>Marchantiales</taxon>
        <taxon>Ricciaceae</taxon>
        <taxon>Riccia</taxon>
    </lineage>
</organism>
<dbReference type="EMBL" id="JBJQOH010000002">
    <property type="protein sequence ID" value="KAL3696843.1"/>
    <property type="molecule type" value="Genomic_DNA"/>
</dbReference>
<protein>
    <submittedName>
        <fullName evidence="2">Uncharacterized protein</fullName>
    </submittedName>
</protein>
<reference evidence="2 3" key="1">
    <citation type="submission" date="2024-09" db="EMBL/GenBank/DDBJ databases">
        <title>Chromosome-scale assembly of Riccia sorocarpa.</title>
        <authorList>
            <person name="Paukszto L."/>
        </authorList>
    </citation>
    <scope>NUCLEOTIDE SEQUENCE [LARGE SCALE GENOMIC DNA]</scope>
    <source>
        <strain evidence="2">LP-2024</strain>
        <tissue evidence="2">Aerial parts of the thallus</tissue>
    </source>
</reference>
<gene>
    <name evidence="2" type="ORF">R1sor_010919</name>
</gene>
<feature type="compositionally biased region" description="Basic and acidic residues" evidence="1">
    <location>
        <begin position="21"/>
        <end position="32"/>
    </location>
</feature>
<keyword evidence="3" id="KW-1185">Reference proteome</keyword>
<evidence type="ECO:0000313" key="3">
    <source>
        <dbReference type="Proteomes" id="UP001633002"/>
    </source>
</evidence>
<evidence type="ECO:0000313" key="2">
    <source>
        <dbReference type="EMBL" id="KAL3696843.1"/>
    </source>
</evidence>
<dbReference type="Proteomes" id="UP001633002">
    <property type="component" value="Unassembled WGS sequence"/>
</dbReference>
<dbReference type="AlphaFoldDB" id="A0ABD3HZF6"/>